<geneLocation type="plasmid" evidence="3">
    <name>pnfsy08</name>
</geneLocation>
<accession>A0A2K8TA05</accession>
<protein>
    <submittedName>
        <fullName evidence="2">Uncharacterized protein</fullName>
    </submittedName>
</protein>
<dbReference type="EMBL" id="CP024793">
    <property type="protein sequence ID" value="AUB44303.1"/>
    <property type="molecule type" value="Genomic_DNA"/>
</dbReference>
<evidence type="ECO:0000313" key="3">
    <source>
        <dbReference type="Proteomes" id="UP000232003"/>
    </source>
</evidence>
<organism evidence="2 3">
    <name type="scientific">Nostoc flagelliforme CCNUN1</name>
    <dbReference type="NCBI Taxonomy" id="2038116"/>
    <lineage>
        <taxon>Bacteria</taxon>
        <taxon>Bacillati</taxon>
        <taxon>Cyanobacteriota</taxon>
        <taxon>Cyanophyceae</taxon>
        <taxon>Nostocales</taxon>
        <taxon>Nostocaceae</taxon>
        <taxon>Nostoc</taxon>
    </lineage>
</organism>
<keyword evidence="3" id="KW-1185">Reference proteome</keyword>
<name>A0A2K8TA05_9NOSO</name>
<evidence type="ECO:0000313" key="2">
    <source>
        <dbReference type="EMBL" id="AUB44489.1"/>
    </source>
</evidence>
<gene>
    <name evidence="1" type="ORF">COO91_10526</name>
    <name evidence="2" type="ORF">COO91_10716</name>
</gene>
<sequence length="46" mass="5338">MFSTIDFLAFVGKRGRGKGKRNKKKPFPFNMNPFPARVQKLLLQEV</sequence>
<dbReference type="KEGG" id="nfl:COO91_10716"/>
<dbReference type="AlphaFoldDB" id="A0A2K8TA05"/>
<dbReference type="Proteomes" id="UP000232003">
    <property type="component" value="Plasmid pNFSY08"/>
</dbReference>
<geneLocation type="plasmid" evidence="2">
    <name>pNFSY08</name>
</geneLocation>
<proteinExistence type="predicted"/>
<reference evidence="2 3" key="1">
    <citation type="submission" date="2017-11" db="EMBL/GenBank/DDBJ databases">
        <title>Complete genome of a free-living desiccation-tolerant cyanobacterium and its photosynthetic adaptation to extreme terrestrial habitat.</title>
        <authorList>
            <person name="Shang J."/>
        </authorList>
    </citation>
    <scope>NUCLEOTIDE SEQUENCE [LARGE SCALE GENOMIC DNA]</scope>
    <source>
        <strain evidence="2 3">CCNUN1</strain>
        <plasmid evidence="3">pnfsy08</plasmid>
        <plasmid evidence="2">pNFSY08</plasmid>
    </source>
</reference>
<dbReference type="EMBL" id="CP024793">
    <property type="protein sequence ID" value="AUB44489.1"/>
    <property type="molecule type" value="Genomic_DNA"/>
</dbReference>
<dbReference type="KEGG" id="nfl:COO91_10526"/>
<evidence type="ECO:0000313" key="1">
    <source>
        <dbReference type="EMBL" id="AUB44303.1"/>
    </source>
</evidence>
<keyword evidence="2" id="KW-0614">Plasmid</keyword>